<proteinExistence type="inferred from homology"/>
<dbReference type="SUPFAM" id="SSF56752">
    <property type="entry name" value="D-aminoacid aminotransferase-like PLP-dependent enzymes"/>
    <property type="match status" value="1"/>
</dbReference>
<dbReference type="Gene3D" id="3.30.470.10">
    <property type="match status" value="1"/>
</dbReference>
<dbReference type="GO" id="GO:0046394">
    <property type="term" value="P:carboxylic acid biosynthetic process"/>
    <property type="evidence" value="ECO:0007669"/>
    <property type="project" value="UniProtKB-ARBA"/>
</dbReference>
<gene>
    <name evidence="6" type="ORF">FYJ65_05890</name>
</gene>
<comment type="caution">
    <text evidence="6">The sequence shown here is derived from an EMBL/GenBank/DDBJ whole genome shotgun (WGS) entry which is preliminary data.</text>
</comment>
<dbReference type="Gene3D" id="3.20.10.10">
    <property type="entry name" value="D-amino Acid Aminotransferase, subunit A, domain 2"/>
    <property type="match status" value="1"/>
</dbReference>
<evidence type="ECO:0000256" key="4">
    <source>
        <dbReference type="RuleBase" id="RU004106"/>
    </source>
</evidence>
<name>A0A6N7XHX9_9FIRM</name>
<dbReference type="GO" id="GO:0005829">
    <property type="term" value="C:cytosol"/>
    <property type="evidence" value="ECO:0007669"/>
    <property type="project" value="TreeGrafter"/>
</dbReference>
<dbReference type="InterPro" id="IPR001544">
    <property type="entry name" value="Aminotrans_IV"/>
</dbReference>
<evidence type="ECO:0000256" key="5">
    <source>
        <dbReference type="RuleBase" id="RU004516"/>
    </source>
</evidence>
<evidence type="ECO:0000256" key="2">
    <source>
        <dbReference type="ARBA" id="ARBA00009320"/>
    </source>
</evidence>
<reference evidence="6 7" key="1">
    <citation type="submission" date="2019-08" db="EMBL/GenBank/DDBJ databases">
        <title>In-depth cultivation of the pig gut microbiome towards novel bacterial diversity and tailored functional studies.</title>
        <authorList>
            <person name="Wylensek D."/>
            <person name="Hitch T.C.A."/>
            <person name="Clavel T."/>
        </authorList>
    </citation>
    <scope>NUCLEOTIDE SEQUENCE [LARGE SCALE GENOMIC DNA]</scope>
    <source>
        <strain evidence="6 7">WCA-MUC-591-APC-4B</strain>
    </source>
</reference>
<protein>
    <submittedName>
        <fullName evidence="6">Aminotransferase class IV</fullName>
    </submittedName>
</protein>
<dbReference type="GO" id="GO:0008483">
    <property type="term" value="F:transaminase activity"/>
    <property type="evidence" value="ECO:0007669"/>
    <property type="project" value="UniProtKB-KW"/>
</dbReference>
<dbReference type="InterPro" id="IPR018300">
    <property type="entry name" value="Aminotrans_IV_CS"/>
</dbReference>
<dbReference type="PANTHER" id="PTHR42743">
    <property type="entry name" value="AMINO-ACID AMINOTRANSFERASE"/>
    <property type="match status" value="1"/>
</dbReference>
<keyword evidence="6" id="KW-0808">Transferase</keyword>
<sequence>MNERNIVIVNGNLCDASEYDALINSQEAYAYEVIRVIEGKPLFLEDHLERLKNTLAGIGMQCDFTAESLRADFGRLCTANGVSSDNVKIIIWEDTVCMMFTGATYPSEEMYRDGVGVGVLAAVRENPQVKISNFWLREFANRMIAENGFFEVMLANRKDCITEGSRSNMFFIKDGVVVTSPAEGVLLGITRKRIISVCEESRVPIEYREIPRKDLGDFDAAFISGTSPNVLPIRFVKDEDRMIEYDVNDGTLRRVMALYDSEIAGYLGC</sequence>
<dbReference type="InterPro" id="IPR050571">
    <property type="entry name" value="Class-IV_PLP-Dep_Aminotrnsfr"/>
</dbReference>
<evidence type="ECO:0000313" key="7">
    <source>
        <dbReference type="Proteomes" id="UP000469424"/>
    </source>
</evidence>
<comment type="cofactor">
    <cofactor evidence="1 5">
        <name>pyridoxal 5'-phosphate</name>
        <dbReference type="ChEBI" id="CHEBI:597326"/>
    </cofactor>
</comment>
<dbReference type="PROSITE" id="PS00770">
    <property type="entry name" value="AA_TRANSFER_CLASS_4"/>
    <property type="match status" value="1"/>
</dbReference>
<accession>A0A6N7XHX9</accession>
<comment type="similarity">
    <text evidence="2 4">Belongs to the class-IV pyridoxal-phosphate-dependent aminotransferase family.</text>
</comment>
<evidence type="ECO:0000256" key="3">
    <source>
        <dbReference type="ARBA" id="ARBA00022898"/>
    </source>
</evidence>
<dbReference type="Pfam" id="PF01063">
    <property type="entry name" value="Aminotran_4"/>
    <property type="match status" value="1"/>
</dbReference>
<dbReference type="PANTHER" id="PTHR42743:SF11">
    <property type="entry name" value="AMINODEOXYCHORISMATE LYASE"/>
    <property type="match status" value="1"/>
</dbReference>
<keyword evidence="7" id="KW-1185">Reference proteome</keyword>
<evidence type="ECO:0000256" key="1">
    <source>
        <dbReference type="ARBA" id="ARBA00001933"/>
    </source>
</evidence>
<dbReference type="Proteomes" id="UP000469424">
    <property type="component" value="Unassembled WGS sequence"/>
</dbReference>
<keyword evidence="6" id="KW-0032">Aminotransferase</keyword>
<dbReference type="InterPro" id="IPR043131">
    <property type="entry name" value="BCAT-like_N"/>
</dbReference>
<evidence type="ECO:0000313" key="6">
    <source>
        <dbReference type="EMBL" id="MST70868.1"/>
    </source>
</evidence>
<dbReference type="EMBL" id="VUNA01000010">
    <property type="protein sequence ID" value="MST70868.1"/>
    <property type="molecule type" value="Genomic_DNA"/>
</dbReference>
<keyword evidence="3 5" id="KW-0663">Pyridoxal phosphate</keyword>
<dbReference type="RefSeq" id="WP_154554433.1">
    <property type="nucleotide sequence ID" value="NZ_VUNA01000010.1"/>
</dbReference>
<dbReference type="AlphaFoldDB" id="A0A6N7XHX9"/>
<dbReference type="InterPro" id="IPR036038">
    <property type="entry name" value="Aminotransferase-like"/>
</dbReference>
<organism evidence="6 7">
    <name type="scientific">Mogibacterium kristiansenii</name>
    <dbReference type="NCBI Taxonomy" id="2606708"/>
    <lineage>
        <taxon>Bacteria</taxon>
        <taxon>Bacillati</taxon>
        <taxon>Bacillota</taxon>
        <taxon>Clostridia</taxon>
        <taxon>Peptostreptococcales</taxon>
        <taxon>Anaerovoracaceae</taxon>
        <taxon>Mogibacterium</taxon>
    </lineage>
</organism>
<dbReference type="CDD" id="cd00449">
    <property type="entry name" value="PLPDE_IV"/>
    <property type="match status" value="1"/>
</dbReference>
<dbReference type="InterPro" id="IPR043132">
    <property type="entry name" value="BCAT-like_C"/>
</dbReference>